<gene>
    <name evidence="1" type="ORF">GUK36_36860</name>
</gene>
<evidence type="ECO:0000313" key="2">
    <source>
        <dbReference type="Proteomes" id="UP000471409"/>
    </source>
</evidence>
<name>A0A6P0DRT1_RHILE</name>
<protein>
    <submittedName>
        <fullName evidence="1">Transposase</fullName>
    </submittedName>
</protein>
<accession>A0A6P0DRT1</accession>
<dbReference type="GO" id="GO:0004803">
    <property type="term" value="F:transposase activity"/>
    <property type="evidence" value="ECO:0007669"/>
    <property type="project" value="InterPro"/>
</dbReference>
<proteinExistence type="predicted"/>
<evidence type="ECO:0000313" key="1">
    <source>
        <dbReference type="EMBL" id="NEK54852.1"/>
    </source>
</evidence>
<dbReference type="InterPro" id="IPR009057">
    <property type="entry name" value="Homeodomain-like_sf"/>
</dbReference>
<organism evidence="1 2">
    <name type="scientific">Rhizobium leguminosarum</name>
    <dbReference type="NCBI Taxonomy" id="384"/>
    <lineage>
        <taxon>Bacteria</taxon>
        <taxon>Pseudomonadati</taxon>
        <taxon>Pseudomonadota</taxon>
        <taxon>Alphaproteobacteria</taxon>
        <taxon>Hyphomicrobiales</taxon>
        <taxon>Rhizobiaceae</taxon>
        <taxon>Rhizobium/Agrobacterium group</taxon>
        <taxon>Rhizobium</taxon>
    </lineage>
</organism>
<dbReference type="Pfam" id="PF01527">
    <property type="entry name" value="HTH_Tnp_1"/>
    <property type="match status" value="1"/>
</dbReference>
<sequence length="159" mass="17159">MKESVSTRETVDTMTLDILDGSGALRVVKVLANGKRRFDPVEKDRLIDAAMKPGVSVSRLALAHGVNANQLRNWVKLRRDRQAQGSLTAAAGQETSAFVPVVAASPIARQPHMTARPSSAGMRVMASLPNGVRLELEDVDERALFEMIEVLGRCNVPAG</sequence>
<dbReference type="AlphaFoldDB" id="A0A6P0DRT1"/>
<dbReference type="EMBL" id="WXXP01000054">
    <property type="protein sequence ID" value="NEK54852.1"/>
    <property type="molecule type" value="Genomic_DNA"/>
</dbReference>
<dbReference type="Proteomes" id="UP000471409">
    <property type="component" value="Unassembled WGS sequence"/>
</dbReference>
<reference evidence="1 2" key="1">
    <citation type="submission" date="2020-01" db="EMBL/GenBank/DDBJ databases">
        <title>Rhizobium genotypes associated with high levels of biological nitrogen fixation by grain legumes in a temperate-maritime cropping system.</title>
        <authorList>
            <person name="Maluk M."/>
            <person name="Francesc Ferrando Molina F."/>
            <person name="Lopez Del Egido L."/>
            <person name="Lafos M."/>
            <person name="Langarica-Fuentes A."/>
            <person name="Gebre Yohannes G."/>
            <person name="Young M.W."/>
            <person name="Martin P."/>
            <person name="Gantlett R."/>
            <person name="Kenicer G."/>
            <person name="Hawes C."/>
            <person name="Begg G.S."/>
            <person name="Quilliam R.S."/>
            <person name="Squire G.R."/>
            <person name="Poole P.S."/>
            <person name="Young P.W."/>
            <person name="Iannetta P.M."/>
            <person name="James E.K."/>
        </authorList>
    </citation>
    <scope>NUCLEOTIDE SEQUENCE [LARGE SCALE GENOMIC DNA]</scope>
    <source>
        <strain evidence="1 2">JHI944</strain>
    </source>
</reference>
<dbReference type="RefSeq" id="WP_164000622.1">
    <property type="nucleotide sequence ID" value="NZ_WXXP01000054.1"/>
</dbReference>
<comment type="caution">
    <text evidence="1">The sequence shown here is derived from an EMBL/GenBank/DDBJ whole genome shotgun (WGS) entry which is preliminary data.</text>
</comment>
<dbReference type="InterPro" id="IPR002514">
    <property type="entry name" value="Transposase_8"/>
</dbReference>
<dbReference type="GO" id="GO:0006313">
    <property type="term" value="P:DNA transposition"/>
    <property type="evidence" value="ECO:0007669"/>
    <property type="project" value="InterPro"/>
</dbReference>
<dbReference type="NCBIfam" id="NF047595">
    <property type="entry name" value="IS66_ISRel24_TnpA"/>
    <property type="match status" value="1"/>
</dbReference>
<dbReference type="GO" id="GO:0003677">
    <property type="term" value="F:DNA binding"/>
    <property type="evidence" value="ECO:0007669"/>
    <property type="project" value="InterPro"/>
</dbReference>
<dbReference type="SUPFAM" id="SSF46689">
    <property type="entry name" value="Homeodomain-like"/>
    <property type="match status" value="1"/>
</dbReference>